<protein>
    <submittedName>
        <fullName evidence="3">Uncharacterized protein</fullName>
    </submittedName>
</protein>
<evidence type="ECO:0000313" key="4">
    <source>
        <dbReference type="Proteomes" id="UP000748756"/>
    </source>
</evidence>
<accession>A0A9P5RR65</accession>
<dbReference type="Proteomes" id="UP000748756">
    <property type="component" value="Unassembled WGS sequence"/>
</dbReference>
<gene>
    <name evidence="3" type="ORF">BG015_000377</name>
</gene>
<sequence>MGCFFQTNGLFCAPLATTRGFLFTLDSTQQQQKKNSLWVPILSTATNDNATKPSPPLLGVDGEAVNYQGPARLGETCYPIPLPSITDPLFQTLVAVANQRLNETLSGEATLTPGVGSGRGSRSPGVGAGVQVFNFRGDCEQGSYCDFVPPPAGAGVAVGVTGTCKEVLPNFHNCTSYAQCSSLRCDHPWSEGGGGGGSRDSTTGNTGVTVCLPSKLDRGNTNNNNGGGPGGGKGDDKPSKFPAWIGGIIAVVIVFGVAIIFGLVRRKKKMAADKEKKSMKRRRSARSQAATAVGTIVGERDRDLERRRSISLPLHSQHLDQQQQGGDDDDNESDYVYQLHSAEPSLMVNEKQELSAHEREGGGFGSWFRRSRTEDQMDREQGELASRTTRSNSSSVRSSLSLDSKEAEGVRHHQVGSPTGGLLNTFEAAATAAGRDTATESIHSDSTSAIVLDSSAAAAVGINPPRSRMSINIPKIVTSPSSDPAAAGALPPPQTYAEGEERDFATRLSYPKNLNNRPSFSSATSSLPSRFTTVVRSVKKEFESSLLDNSNTSVWIPCFADFSHLAASSSVLWPVI</sequence>
<keyword evidence="4" id="KW-1185">Reference proteome</keyword>
<feature type="region of interest" description="Disordered" evidence="1">
    <location>
        <begin position="191"/>
        <end position="238"/>
    </location>
</feature>
<evidence type="ECO:0000256" key="2">
    <source>
        <dbReference type="SAM" id="Phobius"/>
    </source>
</evidence>
<feature type="compositionally biased region" description="Basic and acidic residues" evidence="1">
    <location>
        <begin position="298"/>
        <end position="308"/>
    </location>
</feature>
<name>A0A9P5RR65_9FUNG</name>
<feature type="region of interest" description="Disordered" evidence="1">
    <location>
        <begin position="271"/>
        <end position="333"/>
    </location>
</feature>
<reference evidence="3" key="1">
    <citation type="journal article" date="2020" name="Fungal Divers.">
        <title>Resolving the Mortierellaceae phylogeny through synthesis of multi-gene phylogenetics and phylogenomics.</title>
        <authorList>
            <person name="Vandepol N."/>
            <person name="Liber J."/>
            <person name="Desiro A."/>
            <person name="Na H."/>
            <person name="Kennedy M."/>
            <person name="Barry K."/>
            <person name="Grigoriev I.V."/>
            <person name="Miller A.N."/>
            <person name="O'Donnell K."/>
            <person name="Stajich J.E."/>
            <person name="Bonito G."/>
        </authorList>
    </citation>
    <scope>NUCLEOTIDE SEQUENCE</scope>
    <source>
        <strain evidence="3">NRRL 6426</strain>
    </source>
</reference>
<organism evidence="3 4">
    <name type="scientific">Linnemannia schmuckeri</name>
    <dbReference type="NCBI Taxonomy" id="64567"/>
    <lineage>
        <taxon>Eukaryota</taxon>
        <taxon>Fungi</taxon>
        <taxon>Fungi incertae sedis</taxon>
        <taxon>Mucoromycota</taxon>
        <taxon>Mortierellomycotina</taxon>
        <taxon>Mortierellomycetes</taxon>
        <taxon>Mortierellales</taxon>
        <taxon>Mortierellaceae</taxon>
        <taxon>Linnemannia</taxon>
    </lineage>
</organism>
<dbReference type="EMBL" id="JAAAUQ010001058">
    <property type="protein sequence ID" value="KAF9143584.1"/>
    <property type="molecule type" value="Genomic_DNA"/>
</dbReference>
<keyword evidence="2" id="KW-0472">Membrane</keyword>
<feature type="region of interest" description="Disordered" evidence="1">
    <location>
        <begin position="353"/>
        <end position="422"/>
    </location>
</feature>
<dbReference type="OrthoDB" id="2446363at2759"/>
<feature type="transmembrane region" description="Helical" evidence="2">
    <location>
        <begin position="243"/>
        <end position="264"/>
    </location>
</feature>
<evidence type="ECO:0000313" key="3">
    <source>
        <dbReference type="EMBL" id="KAF9143584.1"/>
    </source>
</evidence>
<evidence type="ECO:0000256" key="1">
    <source>
        <dbReference type="SAM" id="MobiDB-lite"/>
    </source>
</evidence>
<feature type="compositionally biased region" description="Low complexity" evidence="1">
    <location>
        <begin position="386"/>
        <end position="402"/>
    </location>
</feature>
<keyword evidence="2" id="KW-0812">Transmembrane</keyword>
<keyword evidence="2" id="KW-1133">Transmembrane helix</keyword>
<dbReference type="AlphaFoldDB" id="A0A9P5RR65"/>
<feature type="compositionally biased region" description="Basic and acidic residues" evidence="1">
    <location>
        <begin position="371"/>
        <end position="382"/>
    </location>
</feature>
<proteinExistence type="predicted"/>
<comment type="caution">
    <text evidence="3">The sequence shown here is derived from an EMBL/GenBank/DDBJ whole genome shotgun (WGS) entry which is preliminary data.</text>
</comment>